<sequence>MSDPSNNSLKEPIISMTSKHKPNSRRNNSSMNRAIRNKFTNKGSIRSDPYLIQYSTRSQARQQGLMTETSSTSTIVDSNATTESTGTTTEPAAQPHALTTGRKRHCAKCKESANIVKMIDSKMSRIEELIENLKKVTGQLSNEFKNNSLTQTISFGKPGVMDLSKMSIDEIQKFVMFITNKIVTTSNHSQIPPRHRLK</sequence>
<protein>
    <submittedName>
        <fullName evidence="3">4702_t:CDS:1</fullName>
    </submittedName>
</protein>
<feature type="coiled-coil region" evidence="1">
    <location>
        <begin position="119"/>
        <end position="146"/>
    </location>
</feature>
<name>A0A9W4WXD4_9GLOM</name>
<feature type="compositionally biased region" description="Polar residues" evidence="2">
    <location>
        <begin position="59"/>
        <end position="80"/>
    </location>
</feature>
<organism evidence="3 4">
    <name type="scientific">Funneliformis geosporum</name>
    <dbReference type="NCBI Taxonomy" id="1117311"/>
    <lineage>
        <taxon>Eukaryota</taxon>
        <taxon>Fungi</taxon>
        <taxon>Fungi incertae sedis</taxon>
        <taxon>Mucoromycota</taxon>
        <taxon>Glomeromycotina</taxon>
        <taxon>Glomeromycetes</taxon>
        <taxon>Glomerales</taxon>
        <taxon>Glomeraceae</taxon>
        <taxon>Funneliformis</taxon>
    </lineage>
</organism>
<accession>A0A9W4WXD4</accession>
<evidence type="ECO:0000256" key="2">
    <source>
        <dbReference type="SAM" id="MobiDB-lite"/>
    </source>
</evidence>
<keyword evidence="1" id="KW-0175">Coiled coil</keyword>
<dbReference type="OrthoDB" id="2412221at2759"/>
<dbReference type="AlphaFoldDB" id="A0A9W4WXD4"/>
<dbReference type="EMBL" id="CAMKVN010000722">
    <property type="protein sequence ID" value="CAI2170621.1"/>
    <property type="molecule type" value="Genomic_DNA"/>
</dbReference>
<evidence type="ECO:0000313" key="3">
    <source>
        <dbReference type="EMBL" id="CAI2170621.1"/>
    </source>
</evidence>
<feature type="region of interest" description="Disordered" evidence="2">
    <location>
        <begin position="1"/>
        <end position="32"/>
    </location>
</feature>
<proteinExistence type="predicted"/>
<evidence type="ECO:0000256" key="1">
    <source>
        <dbReference type="SAM" id="Coils"/>
    </source>
</evidence>
<gene>
    <name evidence="3" type="ORF">FWILDA_LOCUS4672</name>
</gene>
<feature type="compositionally biased region" description="Low complexity" evidence="2">
    <location>
        <begin position="81"/>
        <end position="90"/>
    </location>
</feature>
<comment type="caution">
    <text evidence="3">The sequence shown here is derived from an EMBL/GenBank/DDBJ whole genome shotgun (WGS) entry which is preliminary data.</text>
</comment>
<keyword evidence="4" id="KW-1185">Reference proteome</keyword>
<reference evidence="3" key="1">
    <citation type="submission" date="2022-08" db="EMBL/GenBank/DDBJ databases">
        <authorList>
            <person name="Kallberg Y."/>
            <person name="Tangrot J."/>
            <person name="Rosling A."/>
        </authorList>
    </citation>
    <scope>NUCLEOTIDE SEQUENCE</scope>
    <source>
        <strain evidence="3">Wild A</strain>
    </source>
</reference>
<dbReference type="Proteomes" id="UP001153678">
    <property type="component" value="Unassembled WGS sequence"/>
</dbReference>
<feature type="region of interest" description="Disordered" evidence="2">
    <location>
        <begin position="59"/>
        <end position="101"/>
    </location>
</feature>
<evidence type="ECO:0000313" key="4">
    <source>
        <dbReference type="Proteomes" id="UP001153678"/>
    </source>
</evidence>